<name>A0ABT0X1Z6_9ACTN</name>
<feature type="region of interest" description="Disordered" evidence="1">
    <location>
        <begin position="85"/>
        <end position="115"/>
    </location>
</feature>
<evidence type="ECO:0000256" key="1">
    <source>
        <dbReference type="SAM" id="MobiDB-lite"/>
    </source>
</evidence>
<evidence type="ECO:0000313" key="2">
    <source>
        <dbReference type="EMBL" id="MCM2576568.1"/>
    </source>
</evidence>
<sequence length="115" mass="13226">MHPYDSSHRLPHPSPIPAMRPSYDAPVVRHRTSTPIYDALYAEYRRAFKALPGDRSGEEDYEFTPFDSLPSTVDWDRISSWEPTGSWEATGRRRRRGNPPPALPPGNRDDRRHGL</sequence>
<reference evidence="2" key="1">
    <citation type="journal article" date="2023" name="Int. J. Syst. Evol. Microbiol.">
        <title>Streptomyces meridianus sp. nov. isolated from brackish water of the Tagus estuary in Alcochete, Portugal.</title>
        <authorList>
            <person name="Santos J.D.N."/>
            <person name="Klimek D."/>
            <person name="Calusinska M."/>
            <person name="Lobo Da Cunha A."/>
            <person name="Catita J."/>
            <person name="Goncalves H."/>
            <person name="Gonzalez I."/>
            <person name="Reyes F."/>
            <person name="Lage O.M."/>
        </authorList>
    </citation>
    <scope>NUCLEOTIDE SEQUENCE</scope>
    <source>
        <strain evidence="2">MTZ3.1</strain>
    </source>
</reference>
<gene>
    <name evidence="2" type="ORF">M1E25_04220</name>
</gene>
<dbReference type="Proteomes" id="UP001167160">
    <property type="component" value="Unassembled WGS sequence"/>
</dbReference>
<dbReference type="EMBL" id="JAMQGM010000009">
    <property type="protein sequence ID" value="MCM2576568.1"/>
    <property type="molecule type" value="Genomic_DNA"/>
</dbReference>
<proteinExistence type="predicted"/>
<comment type="caution">
    <text evidence="2">The sequence shown here is derived from an EMBL/GenBank/DDBJ whole genome shotgun (WGS) entry which is preliminary data.</text>
</comment>
<evidence type="ECO:0000313" key="3">
    <source>
        <dbReference type="Proteomes" id="UP001167160"/>
    </source>
</evidence>
<accession>A0ABT0X1Z6</accession>
<protein>
    <submittedName>
        <fullName evidence="2">Uncharacterized protein</fullName>
    </submittedName>
</protein>
<keyword evidence="3" id="KW-1185">Reference proteome</keyword>
<feature type="region of interest" description="Disordered" evidence="1">
    <location>
        <begin position="1"/>
        <end position="22"/>
    </location>
</feature>
<organism evidence="2 3">
    <name type="scientific">Streptomyces meridianus</name>
    <dbReference type="NCBI Taxonomy" id="2938945"/>
    <lineage>
        <taxon>Bacteria</taxon>
        <taxon>Bacillati</taxon>
        <taxon>Actinomycetota</taxon>
        <taxon>Actinomycetes</taxon>
        <taxon>Kitasatosporales</taxon>
        <taxon>Streptomycetaceae</taxon>
        <taxon>Streptomyces</taxon>
    </lineage>
</organism>